<dbReference type="OrthoDB" id="6064495at2"/>
<dbReference type="Proteomes" id="UP000305675">
    <property type="component" value="Unassembled WGS sequence"/>
</dbReference>
<evidence type="ECO:0000259" key="1">
    <source>
        <dbReference type="Pfam" id="PF22728"/>
    </source>
</evidence>
<dbReference type="InterPro" id="IPR054735">
    <property type="entry name" value="NCH1"/>
</dbReference>
<accession>A0A4U1BS94</accession>
<evidence type="ECO:0000313" key="3">
    <source>
        <dbReference type="Proteomes" id="UP000305675"/>
    </source>
</evidence>
<dbReference type="InterPro" id="IPR027417">
    <property type="entry name" value="P-loop_NTPase"/>
</dbReference>
<sequence>MDKAKQNKLLEIKDEVKDFHPLLRTLFNKIPNIKSVIYTQGPNEMGADFILTKDDEILGEENYIGCVVKVGQIKQDHSEIERQVEECKIERTIEGGKKRIILNEIWVISNSNITHNAQRKISTKFASSNIKFIAYETLGKLIDSHYPAYWDDIDFKTGAYLESVRKFADNLRRSNLISEAAGTIDYVEQRLKKESVNRKMSDKQRLRQYGVKQVLSSSDLLMIEAVMGTGKSTLLANLAMDMASVVSFNSNGNIPILLPFKEFISDFDCDVSSLINSVKTKISKDYGKKFLVMLDGFDESKMDSREKLSKIEKIVTTKPAELEVGLVITTRGFDDPELEKSLEKSFDRYSLCPLTTKQVVSLIGQVCKVKVGNRNLIKDLDKSPLMKVLPKTPISALLLAKLLNENIQEIPSTMTDLYGKYMELSLGRWDMDKGLQSQQEYDVVDNVTIELARFMMDNSLYEVSLGDAKELVNRYVNSRNLRIDKDEVFELWKGKADIFVVNRYKNTIRFRHRTFAEYFYAAGLDKNHNALISERMFDTYWSSTYFFFIGLQRDCPDILEEIGKINFSSDALRLMRVFNSGDYMLAAYLTPYTVVKKFFNDSMADAARIYCDTVSGKTKGGLSSLPTISLLCILTHTFCDTLGFEYFSEAIDERSLELCTRGVLNDVESVELFWLNSIQLSMGDKNAYDKMLENYGDSIPLALQRGIVEHANDVLKSTKGHTIVDRFIKKHERKIKKNLTLKQSVYDLYLEPILSLDKLDSNSDIVVS</sequence>
<protein>
    <recommendedName>
        <fullName evidence="1">NACHT C-terminal Helical domain-containing protein</fullName>
    </recommendedName>
</protein>
<comment type="caution">
    <text evidence="2">The sequence shown here is derived from an EMBL/GenBank/DDBJ whole genome shotgun (WGS) entry which is preliminary data.</text>
</comment>
<name>A0A4U1BS94_9GAMM</name>
<organism evidence="2 3">
    <name type="scientific">Ferrimonas aestuarii</name>
    <dbReference type="NCBI Taxonomy" id="2569539"/>
    <lineage>
        <taxon>Bacteria</taxon>
        <taxon>Pseudomonadati</taxon>
        <taxon>Pseudomonadota</taxon>
        <taxon>Gammaproteobacteria</taxon>
        <taxon>Alteromonadales</taxon>
        <taxon>Ferrimonadaceae</taxon>
        <taxon>Ferrimonas</taxon>
    </lineage>
</organism>
<keyword evidence="3" id="KW-1185">Reference proteome</keyword>
<gene>
    <name evidence="2" type="ORF">FCL42_02020</name>
</gene>
<dbReference type="Gene3D" id="3.40.50.300">
    <property type="entry name" value="P-loop containing nucleotide triphosphate hydrolases"/>
    <property type="match status" value="1"/>
</dbReference>
<evidence type="ECO:0000313" key="2">
    <source>
        <dbReference type="EMBL" id="TKB58547.1"/>
    </source>
</evidence>
<dbReference type="AlphaFoldDB" id="A0A4U1BS94"/>
<dbReference type="RefSeq" id="WP_136861695.1">
    <property type="nucleotide sequence ID" value="NZ_SWCJ01000001.1"/>
</dbReference>
<dbReference type="SUPFAM" id="SSF52540">
    <property type="entry name" value="P-loop containing nucleoside triphosphate hydrolases"/>
    <property type="match status" value="1"/>
</dbReference>
<dbReference type="PANTHER" id="PTHR46844:SF1">
    <property type="entry name" value="SLR5058 PROTEIN"/>
    <property type="match status" value="1"/>
</dbReference>
<dbReference type="Pfam" id="PF22728">
    <property type="entry name" value="NCH1"/>
    <property type="match status" value="1"/>
</dbReference>
<dbReference type="EMBL" id="SWCJ01000001">
    <property type="protein sequence ID" value="TKB58547.1"/>
    <property type="molecule type" value="Genomic_DNA"/>
</dbReference>
<proteinExistence type="predicted"/>
<feature type="domain" description="NACHT C-terminal Helical" evidence="1">
    <location>
        <begin position="582"/>
        <end position="756"/>
    </location>
</feature>
<dbReference type="PANTHER" id="PTHR46844">
    <property type="entry name" value="SLR5058 PROTEIN"/>
    <property type="match status" value="1"/>
</dbReference>
<reference evidence="2 3" key="1">
    <citation type="submission" date="2019-04" db="EMBL/GenBank/DDBJ databases">
        <authorList>
            <person name="Hwang J.C."/>
        </authorList>
    </citation>
    <scope>NUCLEOTIDE SEQUENCE [LARGE SCALE GENOMIC DNA]</scope>
    <source>
        <strain evidence="2 3">IMCC35002</strain>
    </source>
</reference>